<dbReference type="PIRSF" id="PIRSF016262">
    <property type="entry name" value="LPLase"/>
    <property type="match status" value="1"/>
</dbReference>
<evidence type="ECO:0000256" key="4">
    <source>
        <dbReference type="ARBA" id="ARBA00023315"/>
    </source>
</evidence>
<protein>
    <recommendedName>
        <fullName evidence="6 7">Octanoyltransferase</fullName>
        <ecNumber evidence="6 7">2.3.1.181</ecNumber>
    </recommendedName>
    <alternativeName>
        <fullName evidence="6">Lipoate-protein ligase B</fullName>
    </alternativeName>
    <alternativeName>
        <fullName evidence="6">Lipoyl/octanoyl transferase</fullName>
    </alternativeName>
    <alternativeName>
        <fullName evidence="6">Octanoyl-[acyl-carrier-protein]-protein N-octanoyltransferase</fullName>
    </alternativeName>
</protein>
<keyword evidence="4 6" id="KW-0012">Acyltransferase</keyword>
<dbReference type="HAMAP" id="MF_00013">
    <property type="entry name" value="LipB"/>
    <property type="match status" value="1"/>
</dbReference>
<evidence type="ECO:0000256" key="2">
    <source>
        <dbReference type="ARBA" id="ARBA00022490"/>
    </source>
</evidence>
<dbReference type="GO" id="GO:0033819">
    <property type="term" value="F:lipoyl(octanoyl) transferase activity"/>
    <property type="evidence" value="ECO:0007669"/>
    <property type="project" value="UniProtKB-EC"/>
</dbReference>
<comment type="miscellaneous">
    <text evidence="6">In the reaction, the free carboxyl group of octanoic acid is attached via an amide linkage to the epsilon-amino group of a specific lysine residue of lipoyl domains of lipoate-dependent enzymes.</text>
</comment>
<comment type="catalytic activity">
    <reaction evidence="6 7">
        <text>octanoyl-[ACP] + L-lysyl-[protein] = N(6)-octanoyl-L-lysyl-[protein] + holo-[ACP] + H(+)</text>
        <dbReference type="Rhea" id="RHEA:17665"/>
        <dbReference type="Rhea" id="RHEA-COMP:9636"/>
        <dbReference type="Rhea" id="RHEA-COMP:9685"/>
        <dbReference type="Rhea" id="RHEA-COMP:9752"/>
        <dbReference type="Rhea" id="RHEA-COMP:9928"/>
        <dbReference type="ChEBI" id="CHEBI:15378"/>
        <dbReference type="ChEBI" id="CHEBI:29969"/>
        <dbReference type="ChEBI" id="CHEBI:64479"/>
        <dbReference type="ChEBI" id="CHEBI:78463"/>
        <dbReference type="ChEBI" id="CHEBI:78809"/>
        <dbReference type="EC" id="2.3.1.181"/>
    </reaction>
</comment>
<dbReference type="InterPro" id="IPR000544">
    <property type="entry name" value="Octanoyltransferase"/>
</dbReference>
<accession>A0A1L6TES3</accession>
<organism evidence="8 9">
    <name type="scientific">Piscirickettsia salmonis</name>
    <dbReference type="NCBI Taxonomy" id="1238"/>
    <lineage>
        <taxon>Bacteria</taxon>
        <taxon>Pseudomonadati</taxon>
        <taxon>Pseudomonadota</taxon>
        <taxon>Gammaproteobacteria</taxon>
        <taxon>Thiotrichales</taxon>
        <taxon>Piscirickettsiaceae</taxon>
        <taxon>Piscirickettsia</taxon>
    </lineage>
</organism>
<dbReference type="EMBL" id="CP012508">
    <property type="protein sequence ID" value="ALB23947.1"/>
    <property type="molecule type" value="Genomic_DNA"/>
</dbReference>
<feature type="binding site" evidence="6">
    <location>
        <begin position="137"/>
        <end position="139"/>
    </location>
    <ligand>
        <name>substrate</name>
    </ligand>
</feature>
<comment type="similarity">
    <text evidence="6 7">Belongs to the LipB family.</text>
</comment>
<comment type="function">
    <text evidence="5 6 7">Catalyzes the transfer of endogenously produced octanoic acid from octanoyl-acyl-carrier-protein onto the lipoyl domains of lipoate-dependent enzymes. Lipoyl-ACP can also act as a substrate although octanoyl-ACP is likely to be the physiological substrate.</text>
</comment>
<dbReference type="NCBIfam" id="TIGR00214">
    <property type="entry name" value="lipB"/>
    <property type="match status" value="1"/>
</dbReference>
<evidence type="ECO:0000256" key="6">
    <source>
        <dbReference type="HAMAP-Rule" id="MF_00013"/>
    </source>
</evidence>
<dbReference type="GO" id="GO:0009249">
    <property type="term" value="P:protein lipoylation"/>
    <property type="evidence" value="ECO:0007669"/>
    <property type="project" value="InterPro"/>
</dbReference>
<keyword evidence="2 6" id="KW-0963">Cytoplasm</keyword>
<name>A0A1L6TES3_PISSA</name>
<dbReference type="PROSITE" id="PS01313">
    <property type="entry name" value="LIPB"/>
    <property type="match status" value="1"/>
</dbReference>
<feature type="active site" description="Acyl-thioester intermediate" evidence="6">
    <location>
        <position position="168"/>
    </location>
</feature>
<evidence type="ECO:0000313" key="8">
    <source>
        <dbReference type="EMBL" id="ALB23947.1"/>
    </source>
</evidence>
<gene>
    <name evidence="6" type="primary">lipB</name>
    <name evidence="8" type="ORF">KU39_2771</name>
</gene>
<feature type="binding site" evidence="6">
    <location>
        <begin position="70"/>
        <end position="77"/>
    </location>
    <ligand>
        <name>substrate</name>
    </ligand>
</feature>
<dbReference type="FunFam" id="3.30.930.10:FF:000020">
    <property type="entry name" value="Octanoyltransferase"/>
    <property type="match status" value="1"/>
</dbReference>
<evidence type="ECO:0000256" key="7">
    <source>
        <dbReference type="PIRNR" id="PIRNR016262"/>
    </source>
</evidence>
<keyword evidence="3 6" id="KW-0808">Transferase</keyword>
<dbReference type="InterPro" id="IPR045864">
    <property type="entry name" value="aa-tRNA-synth_II/BPL/LPL"/>
</dbReference>
<dbReference type="AlphaFoldDB" id="A0A1L6TES3"/>
<dbReference type="RefSeq" id="WP_017376953.1">
    <property type="nucleotide sequence ID" value="NZ_CP038898.1"/>
</dbReference>
<dbReference type="InterPro" id="IPR020605">
    <property type="entry name" value="Octanoyltransferase_CS"/>
</dbReference>
<dbReference type="PANTHER" id="PTHR10993:SF7">
    <property type="entry name" value="LIPOYLTRANSFERASE 2, MITOCHONDRIAL-RELATED"/>
    <property type="match status" value="1"/>
</dbReference>
<dbReference type="EC" id="2.3.1.181" evidence="6 7"/>
<reference evidence="8 9" key="1">
    <citation type="journal article" date="2014" name="Genome Announc.">
        <title>Comparative Genome Analysis of Two Isolates of the Fish Pathogen Piscirickettsia salmonis from Different Hosts Reveals Major Differences in Virulence-Associated Secretion Systems.</title>
        <authorList>
            <person name="Bohle H."/>
            <person name="Henriquez P."/>
            <person name="Grothusen H."/>
            <person name="Navas E."/>
            <person name="Sandoval A."/>
            <person name="Bustamante F."/>
            <person name="Bustos P."/>
            <person name="Mancilla M."/>
        </authorList>
    </citation>
    <scope>NUCLEOTIDE SEQUENCE [LARGE SCALE GENOMIC DNA]</scope>
    <source>
        <strain evidence="9">B1-32597</strain>
    </source>
</reference>
<dbReference type="Pfam" id="PF21948">
    <property type="entry name" value="LplA-B_cat"/>
    <property type="match status" value="1"/>
</dbReference>
<dbReference type="Proteomes" id="UP000029558">
    <property type="component" value="Chromosome"/>
</dbReference>
<proteinExistence type="inferred from homology"/>
<dbReference type="InterPro" id="IPR004143">
    <property type="entry name" value="BPL_LPL_catalytic"/>
</dbReference>
<evidence type="ECO:0000256" key="1">
    <source>
        <dbReference type="ARBA" id="ARBA00004821"/>
    </source>
</evidence>
<dbReference type="PANTHER" id="PTHR10993">
    <property type="entry name" value="OCTANOYLTRANSFERASE"/>
    <property type="match status" value="1"/>
</dbReference>
<dbReference type="NCBIfam" id="NF010922">
    <property type="entry name" value="PRK14342.1"/>
    <property type="match status" value="1"/>
</dbReference>
<dbReference type="SUPFAM" id="SSF55681">
    <property type="entry name" value="Class II aaRS and biotin synthetases"/>
    <property type="match status" value="1"/>
</dbReference>
<dbReference type="OrthoDB" id="9787061at2"/>
<sequence>MKMPLIARQLGQVPYQESWQKMKEFTHNRTELCADELWVVEHPPVFTQGQAGKSEHILNPGEIPVVQTDRGGQITYHGPGQLVVYCLLNINRLKVGVRGLVCLIESSVQTILKSWGIDSHFRDKAPGVYVNEAKISALGLRFRRGCCYHGLSLNVNMDLEPFERINPCGYQGLQVTQVSQLGGPDSIDVAAHALVEQLSSRLGYTATEHTVGWDK</sequence>
<evidence type="ECO:0000313" key="9">
    <source>
        <dbReference type="Proteomes" id="UP000029558"/>
    </source>
</evidence>
<feature type="site" description="Lowers pKa of active site Cys" evidence="6">
    <location>
        <position position="134"/>
    </location>
</feature>
<feature type="binding site" evidence="6">
    <location>
        <begin position="150"/>
        <end position="152"/>
    </location>
    <ligand>
        <name>substrate</name>
    </ligand>
</feature>
<evidence type="ECO:0000256" key="5">
    <source>
        <dbReference type="ARBA" id="ARBA00024732"/>
    </source>
</evidence>
<dbReference type="CDD" id="cd16444">
    <property type="entry name" value="LipB"/>
    <property type="match status" value="1"/>
</dbReference>
<dbReference type="PROSITE" id="PS51733">
    <property type="entry name" value="BPL_LPL_CATALYTIC"/>
    <property type="match status" value="1"/>
</dbReference>
<comment type="pathway">
    <text evidence="1 6 7">Protein modification; protein lipoylation via endogenous pathway; protein N(6)-(lipoyl)lysine from octanoyl-[acyl-carrier-protein]: step 1/2.</text>
</comment>
<evidence type="ECO:0000256" key="3">
    <source>
        <dbReference type="ARBA" id="ARBA00022679"/>
    </source>
</evidence>
<comment type="subcellular location">
    <subcellularLocation>
        <location evidence="6">Cytoplasm</location>
    </subcellularLocation>
</comment>
<dbReference type="GO" id="GO:0005737">
    <property type="term" value="C:cytoplasm"/>
    <property type="evidence" value="ECO:0007669"/>
    <property type="project" value="UniProtKB-SubCell"/>
</dbReference>
<dbReference type="Gene3D" id="3.30.930.10">
    <property type="entry name" value="Bira Bifunctional Protein, Domain 2"/>
    <property type="match status" value="1"/>
</dbReference>